<dbReference type="KEGG" id="cbac:JI75_07470"/>
<evidence type="ECO:0000256" key="2">
    <source>
        <dbReference type="ARBA" id="ARBA00022741"/>
    </source>
</evidence>
<dbReference type="Pfam" id="PF00005">
    <property type="entry name" value="ABC_tran"/>
    <property type="match status" value="1"/>
</dbReference>
<dbReference type="AlphaFoldDB" id="A0A0A8B550"/>
<keyword evidence="1" id="KW-0813">Transport</keyword>
<dbReference type="InterPro" id="IPR051782">
    <property type="entry name" value="ABC_Transporter_VariousFunc"/>
</dbReference>
<dbReference type="PROSITE" id="PS50893">
    <property type="entry name" value="ABC_TRANSPORTER_2"/>
    <property type="match status" value="1"/>
</dbReference>
<accession>A0A0A8B550</accession>
<dbReference type="HOGENOM" id="CLU_000604_1_2_11"/>
<dbReference type="InterPro" id="IPR027417">
    <property type="entry name" value="P-loop_NTPase"/>
</dbReference>
<reference evidence="6" key="1">
    <citation type="submission" date="2014-08" db="EMBL/GenBank/DDBJ databases">
        <title>Coriobacteriaceae sp. complete genome.</title>
        <authorList>
            <person name="Looft T."/>
            <person name="Bayles D.O."/>
            <person name="Stanton T.B."/>
        </authorList>
    </citation>
    <scope>NUCLEOTIDE SEQUENCE [LARGE SCALE GENOMIC DNA]</scope>
    <source>
        <strain evidence="6">68-1-3</strain>
    </source>
</reference>
<dbReference type="EMBL" id="CP009302">
    <property type="protein sequence ID" value="AJC12525.1"/>
    <property type="molecule type" value="Genomic_DNA"/>
</dbReference>
<dbReference type="GO" id="GO:0005524">
    <property type="term" value="F:ATP binding"/>
    <property type="evidence" value="ECO:0007669"/>
    <property type="project" value="UniProtKB-KW"/>
</dbReference>
<keyword evidence="6" id="KW-1185">Reference proteome</keyword>
<dbReference type="PANTHER" id="PTHR42939">
    <property type="entry name" value="ABC TRANSPORTER ATP-BINDING PROTEIN ALBC-RELATED"/>
    <property type="match status" value="1"/>
</dbReference>
<dbReference type="Gene3D" id="3.40.50.300">
    <property type="entry name" value="P-loop containing nucleotide triphosphate hydrolases"/>
    <property type="match status" value="1"/>
</dbReference>
<dbReference type="RefSeq" id="WP_039689913.1">
    <property type="nucleotide sequence ID" value="NZ_CP009302.1"/>
</dbReference>
<dbReference type="InterPro" id="IPR003593">
    <property type="entry name" value="AAA+_ATPase"/>
</dbReference>
<dbReference type="GO" id="GO:0016887">
    <property type="term" value="F:ATP hydrolysis activity"/>
    <property type="evidence" value="ECO:0007669"/>
    <property type="project" value="InterPro"/>
</dbReference>
<dbReference type="SUPFAM" id="SSF52540">
    <property type="entry name" value="P-loop containing nucleoside triphosphate hydrolases"/>
    <property type="match status" value="1"/>
</dbReference>
<dbReference type="Proteomes" id="UP000031121">
    <property type="component" value="Chromosome"/>
</dbReference>
<protein>
    <recommendedName>
        <fullName evidence="4">ABC transporter domain-containing protein</fullName>
    </recommendedName>
</protein>
<keyword evidence="3" id="KW-0067">ATP-binding</keyword>
<evidence type="ECO:0000256" key="3">
    <source>
        <dbReference type="ARBA" id="ARBA00022840"/>
    </source>
</evidence>
<dbReference type="STRING" id="1531429.JI75_07470"/>
<evidence type="ECO:0000256" key="1">
    <source>
        <dbReference type="ARBA" id="ARBA00022448"/>
    </source>
</evidence>
<dbReference type="OrthoDB" id="3177347at2"/>
<name>A0A0A8B550_9ACTN</name>
<dbReference type="PANTHER" id="PTHR42939:SF3">
    <property type="entry name" value="ABC TRANSPORTER ATP-BINDING COMPONENT"/>
    <property type="match status" value="1"/>
</dbReference>
<evidence type="ECO:0000313" key="6">
    <source>
        <dbReference type="Proteomes" id="UP000031121"/>
    </source>
</evidence>
<evidence type="ECO:0000259" key="4">
    <source>
        <dbReference type="PROSITE" id="PS50893"/>
    </source>
</evidence>
<gene>
    <name evidence="5" type="ORF">JI75_07470</name>
</gene>
<sequence>MGNLVSIRGLEKRFGDFALRSVDLSVDAGCVTGLVGSNGAGKSTTIKSLLGLVNPDAGRIVLFGEEVFGPVAEGGYRRVPAADYRRCMEQVGYVPDTCPFPSALPLSSIDPLGQAMHTTWDSARFNRLMGEFGLTGKKTVKELSRGMAMKLSLAAALSFETRLLVLDEATAGLDPMARDETLDILLDYVSDGEHGILFSTHITSDLEKVADTVVCIDAGRGVFDVPKDDLRERFGIARCRVDQVEPVTAHCKAAGDRVLARRHAYSVDVLVPDRFGFARAFPDIPCDPISIEEFMAFHIRGEEL</sequence>
<feature type="domain" description="ABC transporter" evidence="4">
    <location>
        <begin position="2"/>
        <end position="243"/>
    </location>
</feature>
<keyword evidence="2" id="KW-0547">Nucleotide-binding</keyword>
<proteinExistence type="predicted"/>
<reference evidence="5 6" key="2">
    <citation type="journal article" date="2015" name="Genome Announc.">
        <title>Complete Genome Sequence of Coriobacteriaceae Strain 68-1-3, a Novel Mucus-Degrading Isolate from the Swine Intestinal Tract.</title>
        <authorList>
            <person name="Looft T."/>
            <person name="Bayles D.O."/>
            <person name="Alt D.P."/>
            <person name="Stanton T.B."/>
        </authorList>
    </citation>
    <scope>NUCLEOTIDE SEQUENCE [LARGE SCALE GENOMIC DNA]</scope>
    <source>
        <strain evidence="5 6">68-1-3</strain>
    </source>
</reference>
<evidence type="ECO:0000313" key="5">
    <source>
        <dbReference type="EMBL" id="AJC12525.1"/>
    </source>
</evidence>
<organism evidence="5 6">
    <name type="scientific">Berryella intestinalis</name>
    <dbReference type="NCBI Taxonomy" id="1531429"/>
    <lineage>
        <taxon>Bacteria</taxon>
        <taxon>Bacillati</taxon>
        <taxon>Actinomycetota</taxon>
        <taxon>Coriobacteriia</taxon>
        <taxon>Eggerthellales</taxon>
        <taxon>Eggerthellaceae</taxon>
        <taxon>Berryella</taxon>
    </lineage>
</organism>
<dbReference type="CDD" id="cd03230">
    <property type="entry name" value="ABC_DR_subfamily_A"/>
    <property type="match status" value="1"/>
</dbReference>
<dbReference type="InterPro" id="IPR003439">
    <property type="entry name" value="ABC_transporter-like_ATP-bd"/>
</dbReference>
<dbReference type="SMART" id="SM00382">
    <property type="entry name" value="AAA"/>
    <property type="match status" value="1"/>
</dbReference>